<keyword evidence="1" id="KW-0812">Transmembrane</keyword>
<dbReference type="PRINTS" id="PR00081">
    <property type="entry name" value="GDHRDH"/>
</dbReference>
<dbReference type="InterPro" id="IPR020904">
    <property type="entry name" value="Sc_DH/Rdtase_CS"/>
</dbReference>
<dbReference type="SUPFAM" id="SSF51735">
    <property type="entry name" value="NAD(P)-binding Rossmann-fold domains"/>
    <property type="match status" value="2"/>
</dbReference>
<dbReference type="InterPro" id="IPR002347">
    <property type="entry name" value="SDR_fam"/>
</dbReference>
<feature type="transmembrane region" description="Helical" evidence="1">
    <location>
        <begin position="658"/>
        <end position="676"/>
    </location>
</feature>
<gene>
    <name evidence="2" type="ORF">FOL46_001073</name>
</gene>
<organism evidence="2 3">
    <name type="scientific">Perkinsus olseni</name>
    <name type="common">Perkinsus atlanticus</name>
    <dbReference type="NCBI Taxonomy" id="32597"/>
    <lineage>
        <taxon>Eukaryota</taxon>
        <taxon>Sar</taxon>
        <taxon>Alveolata</taxon>
        <taxon>Perkinsozoa</taxon>
        <taxon>Perkinsea</taxon>
        <taxon>Perkinsida</taxon>
        <taxon>Perkinsidae</taxon>
        <taxon>Perkinsus</taxon>
    </lineage>
</organism>
<protein>
    <recommendedName>
        <fullName evidence="4">Dehydrogenase</fullName>
    </recommendedName>
</protein>
<dbReference type="PANTHER" id="PTHR43313">
    <property type="entry name" value="SHORT-CHAIN DEHYDROGENASE/REDUCTASE FAMILY 9C"/>
    <property type="match status" value="1"/>
</dbReference>
<dbReference type="GO" id="GO:0008202">
    <property type="term" value="P:steroid metabolic process"/>
    <property type="evidence" value="ECO:0007669"/>
    <property type="project" value="TreeGrafter"/>
</dbReference>
<evidence type="ECO:0008006" key="4">
    <source>
        <dbReference type="Google" id="ProtNLM"/>
    </source>
</evidence>
<accession>A0A7J6MVT0</accession>
<evidence type="ECO:0000313" key="3">
    <source>
        <dbReference type="Proteomes" id="UP000572268"/>
    </source>
</evidence>
<keyword evidence="1" id="KW-1133">Transmembrane helix</keyword>
<reference evidence="2 3" key="1">
    <citation type="submission" date="2020-04" db="EMBL/GenBank/DDBJ databases">
        <title>Perkinsus olseni comparative genomics.</title>
        <authorList>
            <person name="Bogema D.R."/>
        </authorList>
    </citation>
    <scope>NUCLEOTIDE SEQUENCE [LARGE SCALE GENOMIC DNA]</scope>
    <source>
        <strain evidence="2">ATCC PRA-31</strain>
    </source>
</reference>
<dbReference type="PROSITE" id="PS00061">
    <property type="entry name" value="ADH_SHORT"/>
    <property type="match status" value="2"/>
</dbReference>
<dbReference type="AlphaFoldDB" id="A0A7J6MVT0"/>
<dbReference type="PANTHER" id="PTHR43313:SF1">
    <property type="entry name" value="3BETA-HYDROXYSTEROID DEHYDROGENASE DHS-16"/>
    <property type="match status" value="1"/>
</dbReference>
<dbReference type="InterPro" id="IPR036291">
    <property type="entry name" value="NAD(P)-bd_dom_sf"/>
</dbReference>
<dbReference type="Pfam" id="PF00106">
    <property type="entry name" value="adh_short"/>
    <property type="match status" value="2"/>
</dbReference>
<keyword evidence="1" id="KW-0472">Membrane</keyword>
<dbReference type="PRINTS" id="PR00080">
    <property type="entry name" value="SDRFAMILY"/>
</dbReference>
<dbReference type="Gene3D" id="3.40.50.720">
    <property type="entry name" value="NAD(P)-binding Rossmann-like Domain"/>
    <property type="match status" value="2"/>
</dbReference>
<dbReference type="Proteomes" id="UP000572268">
    <property type="component" value="Unassembled WGS sequence"/>
</dbReference>
<dbReference type="EMBL" id="JABANN010000013">
    <property type="protein sequence ID" value="KAF4675546.1"/>
    <property type="molecule type" value="Genomic_DNA"/>
</dbReference>
<evidence type="ECO:0000313" key="2">
    <source>
        <dbReference type="EMBL" id="KAF4675546.1"/>
    </source>
</evidence>
<dbReference type="GO" id="GO:0016491">
    <property type="term" value="F:oxidoreductase activity"/>
    <property type="evidence" value="ECO:0007669"/>
    <property type="project" value="TreeGrafter"/>
</dbReference>
<name>A0A7J6MVT0_PEROL</name>
<feature type="transmembrane region" description="Helical" evidence="1">
    <location>
        <begin position="321"/>
        <end position="341"/>
    </location>
</feature>
<comment type="caution">
    <text evidence="2">The sequence shown here is derived from an EMBL/GenBank/DDBJ whole genome shotgun (WGS) entry which is preliminary data.</text>
</comment>
<evidence type="ECO:0000256" key="1">
    <source>
        <dbReference type="SAM" id="Phobius"/>
    </source>
</evidence>
<sequence length="820" mass="89734">MPSFYITGCDSGFGRDLVSRLYEKGHQVFAGCLLKQSIDDIEKKFPPGQGKGRVVAILLDVTDEASVYKAAETIKGLTDRLDGLVNNAGILIDAGPAEWSSTASFRKMLEVNVIGMSSVMKSVVDLIRQAQGRIVNVASIVGHFSFPYLGTYGATKYAVEGYSDSIRQDLHPWGVTVHVVEPGIFPMTGLYSDGAVFQDGITGRYAELSRETQEVYGEAYLKSVTDTLTEGLYGFLSNKDRSKVSEAMEHALLSPYPKYRYRVGLDCRTMYLLSFLPEWVRDMVNEFLQNWLFRVEAVPPVNAPKDGLSMAKGRYAAPTKLIFIIGIILLPIIMLLALCCPMSMCDSGFGRDLVSRLYEKGHQVFAGCLLKQSVDDIEKEFSPGQGKGRVVAILLDVTDEASVYKAAEAIKGLTDRLDGLVNNAGILIDAGPAEWSSTALFRKMLEVNVIGMSSVMKSVVDLIRQAQGRIVNVASLAGGFAFPCLGTYVATKYAVEGYSDSIRQDLHPWGVTVHVVEPGIFPMTGLYSAGATFKDAVTKRYAELPEGVQKAYGEGHLHSVREALTGSLYGVLSNKDRSKVSEAMEHALLSPSPKYRYRVGIDSKAMYLLSFLPEWLRDTVFELLPKWVLGLDVAPPAHAPKDGLSIAKSRYHAPTKRVFMVAILLLLSSLLLRIIAPDGDAGTLRLPPHNSLSVNDILVSRGWHWRGSPLSRESLANSLRIVHIFKRTLLIVHRANQLSDDPRLGKLLAYLVLADLVAHHHMPGVKTDAIPPSKRKTVAVIGGSFDPPTLAHLMVASQVSVALCGSSIRSGQCPCLRRDL</sequence>
<proteinExistence type="predicted"/>